<reference evidence="2 3" key="1">
    <citation type="submission" date="2018-05" db="EMBL/GenBank/DDBJ databases">
        <title>Marinifilum breve JC075T sp. nov., a marine bacterium isolated from Yongle Blue Hole in the South China Sea.</title>
        <authorList>
            <person name="Fu T."/>
        </authorList>
    </citation>
    <scope>NUCLEOTIDE SEQUENCE [LARGE SCALE GENOMIC DNA]</scope>
    <source>
        <strain evidence="2 3">JC075</strain>
    </source>
</reference>
<keyword evidence="1" id="KW-0812">Transmembrane</keyword>
<proteinExistence type="predicted"/>
<keyword evidence="1" id="KW-1133">Transmembrane helix</keyword>
<comment type="caution">
    <text evidence="2">The sequence shown here is derived from an EMBL/GenBank/DDBJ whole genome shotgun (WGS) entry which is preliminary data.</text>
</comment>
<dbReference type="RefSeq" id="WP_110362955.1">
    <property type="nucleotide sequence ID" value="NZ_QFLI01000011.1"/>
</dbReference>
<evidence type="ECO:0000313" key="2">
    <source>
        <dbReference type="EMBL" id="PXX96910.1"/>
    </source>
</evidence>
<organism evidence="2 3">
    <name type="scientific">Marinifilum breve</name>
    <dbReference type="NCBI Taxonomy" id="2184082"/>
    <lineage>
        <taxon>Bacteria</taxon>
        <taxon>Pseudomonadati</taxon>
        <taxon>Bacteroidota</taxon>
        <taxon>Bacteroidia</taxon>
        <taxon>Marinilabiliales</taxon>
        <taxon>Marinifilaceae</taxon>
    </lineage>
</organism>
<sequence length="74" mass="8277">MILKIFIEVLMDTNTKKGVVGMIMSIGMPLVENMERIIQVGGALLGLYLVVISIRHKRLQIKQLQKAIEENGKA</sequence>
<name>A0A2V4A693_9BACT</name>
<keyword evidence="1" id="KW-0472">Membrane</keyword>
<evidence type="ECO:0000256" key="1">
    <source>
        <dbReference type="SAM" id="Phobius"/>
    </source>
</evidence>
<protein>
    <submittedName>
        <fullName evidence="2">Uncharacterized protein</fullName>
    </submittedName>
</protein>
<dbReference type="EMBL" id="QFLI01000011">
    <property type="protein sequence ID" value="PXX96910.1"/>
    <property type="molecule type" value="Genomic_DNA"/>
</dbReference>
<gene>
    <name evidence="2" type="ORF">DF185_19920</name>
</gene>
<dbReference type="AlphaFoldDB" id="A0A2V4A693"/>
<evidence type="ECO:0000313" key="3">
    <source>
        <dbReference type="Proteomes" id="UP000248079"/>
    </source>
</evidence>
<accession>A0A2V4A693</accession>
<keyword evidence="3" id="KW-1185">Reference proteome</keyword>
<dbReference type="Proteomes" id="UP000248079">
    <property type="component" value="Unassembled WGS sequence"/>
</dbReference>
<feature type="transmembrane region" description="Helical" evidence="1">
    <location>
        <begin position="37"/>
        <end position="54"/>
    </location>
</feature>